<reference evidence="2" key="3">
    <citation type="submission" date="2023-06" db="EMBL/GenBank/DDBJ databases">
        <title>Identification of two novel mycobacterium reveal diversities and complexities of Mycobacterium gordonae clade.</title>
        <authorList>
            <person name="Matsumoto Y."/>
            <person name="Nakamura S."/>
            <person name="Motooka D."/>
            <person name="Fukushima K."/>
        </authorList>
    </citation>
    <scope>NUCLEOTIDE SEQUENCE</scope>
    <source>
        <strain evidence="2">TY812</strain>
    </source>
</reference>
<dbReference type="SUPFAM" id="SSF101447">
    <property type="entry name" value="Formin homology 2 domain (FH2 domain)"/>
    <property type="match status" value="1"/>
</dbReference>
<name>A0AAJ1S8R5_9MYCO</name>
<protein>
    <submittedName>
        <fullName evidence="2">Uncharacterized protein</fullName>
    </submittedName>
</protein>
<sequence length="141" mass="15109">MSTANKIRLVQTGLGATVAAFAMSVVVAGHWWTTPPPPPPPPPPSVNVPLLKQEVVGLLRDRLNTDDAFKEYGITVADDMTLINIDINKYDGLATVHTRKGTQKFLEVIVLADPSGAMMYHMDPGSVTSLIEAASKEKQGG</sequence>
<dbReference type="Proteomes" id="UP001229081">
    <property type="component" value="Unassembled WGS sequence"/>
</dbReference>
<reference evidence="1 3" key="1">
    <citation type="journal article" date="2019" name="Emerg. Microbes Infect.">
        <title>Comprehensive subspecies identification of 175 nontuberculous mycobacteria species based on 7547 genomic profiles.</title>
        <authorList>
            <person name="Matsumoto Y."/>
            <person name="Kinjo T."/>
            <person name="Motooka D."/>
            <person name="Nabeya D."/>
            <person name="Jung N."/>
            <person name="Uechi K."/>
            <person name="Horii T."/>
            <person name="Iida T."/>
            <person name="Fujita J."/>
            <person name="Nakamura S."/>
        </authorList>
    </citation>
    <scope>NUCLEOTIDE SEQUENCE [LARGE SCALE GENOMIC DNA]</scope>
    <source>
        <strain evidence="1 3">JCM 18565</strain>
    </source>
</reference>
<organism evidence="2 4">
    <name type="scientific">Mycobacterium paragordonae</name>
    <dbReference type="NCBI Taxonomy" id="1389713"/>
    <lineage>
        <taxon>Bacteria</taxon>
        <taxon>Bacillati</taxon>
        <taxon>Actinomycetota</taxon>
        <taxon>Actinomycetes</taxon>
        <taxon>Mycobacteriales</taxon>
        <taxon>Mycobacteriaceae</taxon>
        <taxon>Mycobacterium</taxon>
    </lineage>
</organism>
<accession>A0AAJ1S8R5</accession>
<comment type="caution">
    <text evidence="2">The sequence shown here is derived from an EMBL/GenBank/DDBJ whole genome shotgun (WGS) entry which is preliminary data.</text>
</comment>
<gene>
    <name evidence="1" type="ORF">MPRG_62170</name>
    <name evidence="2" type="ORF">QXL92_32100</name>
</gene>
<keyword evidence="1" id="KW-0614">Plasmid</keyword>
<evidence type="ECO:0000313" key="1">
    <source>
        <dbReference type="EMBL" id="GFG82941.1"/>
    </source>
</evidence>
<evidence type="ECO:0000313" key="3">
    <source>
        <dbReference type="Proteomes" id="UP000465240"/>
    </source>
</evidence>
<dbReference type="EMBL" id="BLKX01000002">
    <property type="protein sequence ID" value="GFG82941.1"/>
    <property type="molecule type" value="Genomic_DNA"/>
</dbReference>
<dbReference type="KEGG" id="mpag:C0J29_30505"/>
<dbReference type="AlphaFoldDB" id="A0AAJ1S8R5"/>
<dbReference type="RefSeq" id="WP_120795071.1">
    <property type="nucleotide sequence ID" value="NZ_BLKX01000002.1"/>
</dbReference>
<geneLocation type="plasmid" evidence="1">
    <name>pJCM18565</name>
</geneLocation>
<keyword evidence="3" id="KW-1185">Reference proteome</keyword>
<evidence type="ECO:0000313" key="4">
    <source>
        <dbReference type="Proteomes" id="UP001229081"/>
    </source>
</evidence>
<reference evidence="1" key="2">
    <citation type="submission" date="2020-02" db="EMBL/GenBank/DDBJ databases">
        <authorList>
            <person name="Matsumoto Y."/>
            <person name="Kinjo T."/>
            <person name="Motooka D."/>
            <person name="Nabeya D."/>
            <person name="Jung N."/>
            <person name="Uechi K."/>
            <person name="Horii T."/>
            <person name="Iida T."/>
            <person name="Fujita J."/>
            <person name="Nakamura S."/>
        </authorList>
    </citation>
    <scope>NUCLEOTIDE SEQUENCE</scope>
    <source>
        <strain evidence="1">JCM 18565</strain>
        <plasmid evidence="1">pJCM18565</plasmid>
    </source>
</reference>
<proteinExistence type="predicted"/>
<dbReference type="EMBL" id="JAUFSA010000005">
    <property type="protein sequence ID" value="MDP7739378.1"/>
    <property type="molecule type" value="Genomic_DNA"/>
</dbReference>
<evidence type="ECO:0000313" key="2">
    <source>
        <dbReference type="EMBL" id="MDP7739378.1"/>
    </source>
</evidence>
<dbReference type="Proteomes" id="UP000465240">
    <property type="component" value="Unassembled WGS sequence"/>
</dbReference>